<evidence type="ECO:0000256" key="2">
    <source>
        <dbReference type="SAM" id="SignalP"/>
    </source>
</evidence>
<protein>
    <recommendedName>
        <fullName evidence="5">DUF4412 domain-containing protein</fullName>
    </recommendedName>
</protein>
<reference evidence="3 4" key="1">
    <citation type="submission" date="2018-08" db="EMBL/GenBank/DDBJ databases">
        <authorList>
            <person name="Khan S.A."/>
            <person name="Jeon C.O."/>
            <person name="Chun B.H."/>
            <person name="Jeong S.E."/>
        </authorList>
    </citation>
    <scope>NUCLEOTIDE SEQUENCE [LARGE SCALE GENOMIC DNA]</scope>
    <source>
        <strain evidence="3 4">S-16</strain>
    </source>
</reference>
<proteinExistence type="predicted"/>
<accession>A0A3N7HPU6</accession>
<feature type="chain" id="PRO_5018300654" description="DUF4412 domain-containing protein" evidence="2">
    <location>
        <begin position="28"/>
        <end position="394"/>
    </location>
</feature>
<name>A0A3N7HPU6_9BURK</name>
<dbReference type="OrthoDB" id="115149at2"/>
<feature type="compositionally biased region" description="Low complexity" evidence="1">
    <location>
        <begin position="382"/>
        <end position="394"/>
    </location>
</feature>
<feature type="region of interest" description="Disordered" evidence="1">
    <location>
        <begin position="369"/>
        <end position="394"/>
    </location>
</feature>
<feature type="signal peptide" evidence="2">
    <location>
        <begin position="1"/>
        <end position="27"/>
    </location>
</feature>
<comment type="caution">
    <text evidence="3">The sequence shown here is derived from an EMBL/GenBank/DDBJ whole genome shotgun (WGS) entry which is preliminary data.</text>
</comment>
<dbReference type="Proteomes" id="UP000267464">
    <property type="component" value="Unassembled WGS sequence"/>
</dbReference>
<dbReference type="EMBL" id="QUSW01000003">
    <property type="protein sequence ID" value="RQP24200.1"/>
    <property type="molecule type" value="Genomic_DNA"/>
</dbReference>
<sequence length="394" mass="42198">MNIHTLKTLLCLSPLAIACTAACTAQAQDLVFGPPELLAAELATPMADVHMLFDGDDTVAFAAGELHRERVVKGAPYCADAIQESVQPLADGNRIVRKQSTRLCRDGEGRTRQEVERGGRKIVYLRDPVSQQIWVLDPERKTARRLGLHMAGHSAEFTDGAAWREYGDKMREWAKNFREQMKKDGTTTAPTPPAPPAAPAAPAAAMPVVITEESREVRDAGGKPRKDVQVQVIRIEGAGVPMPPLERPALPALPATAPLPPIAALPPGVAFRAQIGAPRGPGATTSLGTKDIEGVKANGERTTWTIEAGKVGNEKPIVITRDVWTSPDLMVTVLSKDSDPRVGETTYRLANLKRGEPEAALMKVPADFQASKPMPWPPTAPKAPMAPSAPTAKG</sequence>
<evidence type="ECO:0000313" key="4">
    <source>
        <dbReference type="Proteomes" id="UP000267464"/>
    </source>
</evidence>
<dbReference type="AlphaFoldDB" id="A0A3N7HPU6"/>
<organism evidence="3 4">
    <name type="scientific">Piscinibacter terrae</name>
    <dbReference type="NCBI Taxonomy" id="2496871"/>
    <lineage>
        <taxon>Bacteria</taxon>
        <taxon>Pseudomonadati</taxon>
        <taxon>Pseudomonadota</taxon>
        <taxon>Betaproteobacteria</taxon>
        <taxon>Burkholderiales</taxon>
        <taxon>Sphaerotilaceae</taxon>
        <taxon>Piscinibacter</taxon>
    </lineage>
</organism>
<feature type="compositionally biased region" description="Pro residues" evidence="1">
    <location>
        <begin position="190"/>
        <end position="199"/>
    </location>
</feature>
<dbReference type="PROSITE" id="PS51257">
    <property type="entry name" value="PROKAR_LIPOPROTEIN"/>
    <property type="match status" value="1"/>
</dbReference>
<evidence type="ECO:0000313" key="3">
    <source>
        <dbReference type="EMBL" id="RQP24200.1"/>
    </source>
</evidence>
<gene>
    <name evidence="3" type="ORF">DZC73_12845</name>
</gene>
<dbReference type="RefSeq" id="WP_124540671.1">
    <property type="nucleotide sequence ID" value="NZ_QUSW01000003.1"/>
</dbReference>
<reference evidence="3 4" key="2">
    <citation type="submission" date="2018-12" db="EMBL/GenBank/DDBJ databases">
        <title>Rhizobacter gummiphilus sp. nov., a rubber-degrading bacterium isolated from the soil of a botanical garden in Japan.</title>
        <authorList>
            <person name="Shunsuke S.S."/>
        </authorList>
    </citation>
    <scope>NUCLEOTIDE SEQUENCE [LARGE SCALE GENOMIC DNA]</scope>
    <source>
        <strain evidence="3 4">S-16</strain>
    </source>
</reference>
<feature type="region of interest" description="Disordered" evidence="1">
    <location>
        <begin position="183"/>
        <end position="204"/>
    </location>
</feature>
<evidence type="ECO:0000256" key="1">
    <source>
        <dbReference type="SAM" id="MobiDB-lite"/>
    </source>
</evidence>
<evidence type="ECO:0008006" key="5">
    <source>
        <dbReference type="Google" id="ProtNLM"/>
    </source>
</evidence>
<keyword evidence="4" id="KW-1185">Reference proteome</keyword>
<keyword evidence="2" id="KW-0732">Signal</keyword>